<dbReference type="Pfam" id="PF00581">
    <property type="entry name" value="Rhodanese"/>
    <property type="match status" value="2"/>
</dbReference>
<accession>A0A5K7Z7S7</accession>
<dbReference type="PROSITE" id="PS50206">
    <property type="entry name" value="RHODANESE_3"/>
    <property type="match status" value="2"/>
</dbReference>
<dbReference type="SUPFAM" id="SSF52821">
    <property type="entry name" value="Rhodanese/Cell cycle control phosphatase"/>
    <property type="match status" value="2"/>
</dbReference>
<dbReference type="EMBL" id="AP021875">
    <property type="protein sequence ID" value="BBO76800.1"/>
    <property type="molecule type" value="Genomic_DNA"/>
</dbReference>
<dbReference type="SMART" id="SM00849">
    <property type="entry name" value="Lactamase_B"/>
    <property type="match status" value="1"/>
</dbReference>
<dbReference type="AlphaFoldDB" id="A0A5K7Z7S7"/>
<feature type="domain" description="Rhodanese" evidence="2">
    <location>
        <begin position="371"/>
        <end position="460"/>
    </location>
</feature>
<dbReference type="InterPro" id="IPR036866">
    <property type="entry name" value="RibonucZ/Hydroxyglut_hydro"/>
</dbReference>
<dbReference type="CDD" id="cd00158">
    <property type="entry name" value="RHOD"/>
    <property type="match status" value="1"/>
</dbReference>
<dbReference type="GO" id="GO:0016787">
    <property type="term" value="F:hydrolase activity"/>
    <property type="evidence" value="ECO:0007669"/>
    <property type="project" value="UniProtKB-KW"/>
</dbReference>
<dbReference type="FunFam" id="3.60.15.10:FF:000030">
    <property type="entry name" value="Metallo-beta-lactamase family protein"/>
    <property type="match status" value="1"/>
</dbReference>
<dbReference type="SMART" id="SM00450">
    <property type="entry name" value="RHOD"/>
    <property type="match status" value="2"/>
</dbReference>
<proteinExistence type="predicted"/>
<dbReference type="Pfam" id="PF00753">
    <property type="entry name" value="Lactamase_B"/>
    <property type="match status" value="1"/>
</dbReference>
<sequence>MYFNQISVPGMGCLSYAIGCPAARAMAVIDPKRDIQDYLDIAREEGMQITHVFNTHVHADHVSGDQELRLATGADIYVHESAPVEYKHKTLKEGDVFELGAAKLEVLHTPGHTPNSVSLLVTDKIRSEEPEMLLTGDLLFVGDIGRPDLPGAEILDEQVENLYKSLYVKLAGYPDHLEVFPAHGQGSLCGRGMSAKKSSTLGYERRANPMLRFESFDAFKKDVMSAFPVRPKSFSHIIQTNLKGAATLDACPMDKSLTPKQFQEMMGDGAVIIDARDSAAFGGFHIPGSINIGFEKQLANWVGMVVDPDSEIILVVDDREDYDRMVTELHRIGYDLIFGYLSGGVMAWLMSGRPVEQLEQISPQQLARRLEKSGLRVIDVRTPAEWDGSRIKWAEHFPLSDILDSRLPKAEKDEELVLQCGSGYRSNIAASILRQAGYNQVKSLAGGIFAWSNAGLPVVSD</sequence>
<dbReference type="KEGG" id="dwd:DSCW_42170"/>
<dbReference type="InterPro" id="IPR051682">
    <property type="entry name" value="Mito_Persulfide_Diox"/>
</dbReference>
<feature type="domain" description="Rhodanese" evidence="2">
    <location>
        <begin position="266"/>
        <end position="357"/>
    </location>
</feature>
<dbReference type="InterPro" id="IPR001763">
    <property type="entry name" value="Rhodanese-like_dom"/>
</dbReference>
<reference evidence="3 4" key="1">
    <citation type="submission" date="2019-11" db="EMBL/GenBank/DDBJ databases">
        <title>Comparative genomics of hydrocarbon-degrading Desulfosarcina strains.</title>
        <authorList>
            <person name="Watanabe M."/>
            <person name="Kojima H."/>
            <person name="Fukui M."/>
        </authorList>
    </citation>
    <scope>NUCLEOTIDE SEQUENCE [LARGE SCALE GENOMIC DNA]</scope>
    <source>
        <strain evidence="3 4">PP31</strain>
    </source>
</reference>
<evidence type="ECO:0000256" key="1">
    <source>
        <dbReference type="ARBA" id="ARBA00022723"/>
    </source>
</evidence>
<keyword evidence="4" id="KW-1185">Reference proteome</keyword>
<protein>
    <submittedName>
        <fullName evidence="3">MBL fold metallo-hydrolase</fullName>
    </submittedName>
</protein>
<dbReference type="CDD" id="cd07724">
    <property type="entry name" value="POD-like_MBL-fold"/>
    <property type="match status" value="1"/>
</dbReference>
<dbReference type="Gene3D" id="3.60.15.10">
    <property type="entry name" value="Ribonuclease Z/Hydroxyacylglutathione hydrolase-like"/>
    <property type="match status" value="1"/>
</dbReference>
<dbReference type="GO" id="GO:0050313">
    <property type="term" value="F:sulfur dioxygenase activity"/>
    <property type="evidence" value="ECO:0007669"/>
    <property type="project" value="InterPro"/>
</dbReference>
<evidence type="ECO:0000313" key="4">
    <source>
        <dbReference type="Proteomes" id="UP000427769"/>
    </source>
</evidence>
<dbReference type="InterPro" id="IPR044528">
    <property type="entry name" value="POD-like_MBL-fold"/>
</dbReference>
<dbReference type="OrthoDB" id="9784009at2"/>
<dbReference type="InterPro" id="IPR036873">
    <property type="entry name" value="Rhodanese-like_dom_sf"/>
</dbReference>
<dbReference type="SUPFAM" id="SSF56281">
    <property type="entry name" value="Metallo-hydrolase/oxidoreductase"/>
    <property type="match status" value="1"/>
</dbReference>
<dbReference type="Proteomes" id="UP000427769">
    <property type="component" value="Chromosome"/>
</dbReference>
<dbReference type="GO" id="GO:0046872">
    <property type="term" value="F:metal ion binding"/>
    <property type="evidence" value="ECO:0007669"/>
    <property type="project" value="UniProtKB-KW"/>
</dbReference>
<evidence type="ECO:0000259" key="2">
    <source>
        <dbReference type="PROSITE" id="PS50206"/>
    </source>
</evidence>
<keyword evidence="3" id="KW-0378">Hydrolase</keyword>
<dbReference type="GO" id="GO:0070813">
    <property type="term" value="P:hydrogen sulfide metabolic process"/>
    <property type="evidence" value="ECO:0007669"/>
    <property type="project" value="TreeGrafter"/>
</dbReference>
<dbReference type="PANTHER" id="PTHR43084:SF1">
    <property type="entry name" value="PERSULFIDE DIOXYGENASE ETHE1, MITOCHONDRIAL"/>
    <property type="match status" value="1"/>
</dbReference>
<dbReference type="Gene3D" id="3.40.250.10">
    <property type="entry name" value="Rhodanese-like domain"/>
    <property type="match status" value="2"/>
</dbReference>
<dbReference type="RefSeq" id="WP_155305605.1">
    <property type="nucleotide sequence ID" value="NZ_AP021875.1"/>
</dbReference>
<evidence type="ECO:0000313" key="3">
    <source>
        <dbReference type="EMBL" id="BBO76800.1"/>
    </source>
</evidence>
<gene>
    <name evidence="3" type="ORF">DSCW_42170</name>
</gene>
<organism evidence="3 4">
    <name type="scientific">Desulfosarcina widdelii</name>
    <dbReference type="NCBI Taxonomy" id="947919"/>
    <lineage>
        <taxon>Bacteria</taxon>
        <taxon>Pseudomonadati</taxon>
        <taxon>Thermodesulfobacteriota</taxon>
        <taxon>Desulfobacteria</taxon>
        <taxon>Desulfobacterales</taxon>
        <taxon>Desulfosarcinaceae</taxon>
        <taxon>Desulfosarcina</taxon>
    </lineage>
</organism>
<dbReference type="InterPro" id="IPR001279">
    <property type="entry name" value="Metallo-B-lactamas"/>
</dbReference>
<dbReference type="GO" id="GO:0006749">
    <property type="term" value="P:glutathione metabolic process"/>
    <property type="evidence" value="ECO:0007669"/>
    <property type="project" value="InterPro"/>
</dbReference>
<keyword evidence="1" id="KW-0479">Metal-binding</keyword>
<name>A0A5K7Z7S7_9BACT</name>
<dbReference type="PANTHER" id="PTHR43084">
    <property type="entry name" value="PERSULFIDE DIOXYGENASE ETHE1"/>
    <property type="match status" value="1"/>
</dbReference>